<sequence>MTDETPRNILETFIAATESRAPEVMISHPGSGDITTPLITALPDGMRVHDFSDKWRAAEEALQPFRRKGTAVLQDLDSFIAWANRFKGETSAIFAEIASGGTPGLLCISDYLGHGAPVIDAESRDPTASHCLHKARYGFPISDEWKIWNGISGKPLSKNEFGEFIEANAKDLLDPTPALLDRKGSSQKVEPWEARMIEVAAQLQGRFGQYAALVQLSREFQVNETSNLSVSTNRDTGEQSIQFVDQHAAPDGQPIRIPNLFMIAIPVLDRGALYRLPVRFRYRKSGADIRFIIQIHNPDIALRDALDEAIARAGAETGLPVFFGKPEA</sequence>
<reference evidence="2" key="1">
    <citation type="journal article" date="2019" name="Int. J. Syst. Evol. Microbiol.">
        <title>The Global Catalogue of Microorganisms (GCM) 10K type strain sequencing project: providing services to taxonomists for standard genome sequencing and annotation.</title>
        <authorList>
            <consortium name="The Broad Institute Genomics Platform"/>
            <consortium name="The Broad Institute Genome Sequencing Center for Infectious Disease"/>
            <person name="Wu L."/>
            <person name="Ma J."/>
        </authorList>
    </citation>
    <scope>NUCLEOTIDE SEQUENCE [LARGE SCALE GENOMIC DNA]</scope>
    <source>
        <strain evidence="2">CGMCC 4.7242</strain>
    </source>
</reference>
<dbReference type="Proteomes" id="UP001597353">
    <property type="component" value="Unassembled WGS sequence"/>
</dbReference>
<dbReference type="Pfam" id="PF10065">
    <property type="entry name" value="DUF2303"/>
    <property type="match status" value="1"/>
</dbReference>
<comment type="caution">
    <text evidence="1">The sequence shown here is derived from an EMBL/GenBank/DDBJ whole genome shotgun (WGS) entry which is preliminary data.</text>
</comment>
<organism evidence="1 2">
    <name type="scientific">Halodurantibacterium flavum</name>
    <dbReference type="NCBI Taxonomy" id="1382802"/>
    <lineage>
        <taxon>Bacteria</taxon>
        <taxon>Pseudomonadati</taxon>
        <taxon>Pseudomonadota</taxon>
        <taxon>Alphaproteobacteria</taxon>
        <taxon>Rhodobacterales</taxon>
        <taxon>Paracoccaceae</taxon>
        <taxon>Halodurantibacterium</taxon>
    </lineage>
</organism>
<proteinExistence type="predicted"/>
<evidence type="ECO:0000313" key="2">
    <source>
        <dbReference type="Proteomes" id="UP001597353"/>
    </source>
</evidence>
<dbReference type="EMBL" id="JBHUGH010000013">
    <property type="protein sequence ID" value="MFD1913830.1"/>
    <property type="molecule type" value="Genomic_DNA"/>
</dbReference>
<dbReference type="RefSeq" id="WP_390264353.1">
    <property type="nucleotide sequence ID" value="NZ_JBHUGH010000013.1"/>
</dbReference>
<gene>
    <name evidence="1" type="ORF">ACFSGJ_16570</name>
</gene>
<evidence type="ECO:0000313" key="1">
    <source>
        <dbReference type="EMBL" id="MFD1913830.1"/>
    </source>
</evidence>
<dbReference type="InterPro" id="IPR019276">
    <property type="entry name" value="DUF2303"/>
</dbReference>
<protein>
    <submittedName>
        <fullName evidence="1">DUF2303 family protein</fullName>
    </submittedName>
</protein>
<accession>A0ABW4S8B0</accession>
<keyword evidence="2" id="KW-1185">Reference proteome</keyword>
<name>A0ABW4S8B0_9RHOB</name>